<dbReference type="AlphaFoldDB" id="B3T0D8"/>
<evidence type="ECO:0000313" key="2">
    <source>
        <dbReference type="EMBL" id="ABZ06047.1"/>
    </source>
</evidence>
<evidence type="ECO:0000256" key="1">
    <source>
        <dbReference type="SAM" id="MobiDB-lite"/>
    </source>
</evidence>
<reference evidence="2" key="1">
    <citation type="journal article" date="2008" name="ISME J.">
        <title>Genomic patterns of recombination, clonal divergence and environment in marine microbial populations.</title>
        <authorList>
            <person name="Konstantinidis K.T."/>
            <person name="Delong E.F."/>
        </authorList>
    </citation>
    <scope>NUCLEOTIDE SEQUENCE</scope>
</reference>
<sequence>MVDGVAMRGIEPKRLGLLCLFLSLSHGASMDRAFLTTAVTVVLLALGLACSTGSSASPRESPPRESPPTAKPTIKPIAIPKNNAPIYPCNCRGYAGPGGPCYAGPGGGAYAGPGGPAYDGPGGPCYAGPGGEAYAGPGGPCYSGPGGGGRRCPTICTPK</sequence>
<accession>B3T0D8</accession>
<name>B3T0D8_9ZZZZ</name>
<protein>
    <submittedName>
        <fullName evidence="2">Uncharacterized protein</fullName>
    </submittedName>
</protein>
<organism evidence="2">
    <name type="scientific">uncultured marine microorganism HF4000_005H07</name>
    <dbReference type="NCBI Taxonomy" id="455506"/>
    <lineage>
        <taxon>unclassified sequences</taxon>
        <taxon>environmental samples</taxon>
    </lineage>
</organism>
<gene>
    <name evidence="2" type="ORF">ALOHA_HF4000005H07ctg1g15</name>
</gene>
<feature type="region of interest" description="Disordered" evidence="1">
    <location>
        <begin position="53"/>
        <end position="75"/>
    </location>
</feature>
<proteinExistence type="predicted"/>
<dbReference type="EMBL" id="EU016565">
    <property type="protein sequence ID" value="ABZ06047.1"/>
    <property type="molecule type" value="Genomic_DNA"/>
</dbReference>